<organism evidence="2 3">
    <name type="scientific">Mesobacillus selenatarsenatis (strain DSM 18680 / JCM 14380 / FERM P-15431 / SF-1)</name>
    <dbReference type="NCBI Taxonomy" id="1321606"/>
    <lineage>
        <taxon>Bacteria</taxon>
        <taxon>Bacillati</taxon>
        <taxon>Bacillota</taxon>
        <taxon>Bacilli</taxon>
        <taxon>Bacillales</taxon>
        <taxon>Bacillaceae</taxon>
        <taxon>Mesobacillus</taxon>
    </lineage>
</organism>
<dbReference type="OrthoDB" id="2412610at2"/>
<reference evidence="2 3" key="1">
    <citation type="submission" date="2013-06" db="EMBL/GenBank/DDBJ databases">
        <title>Whole genome shotgun sequence of Bacillus selenatarsenatis SF-1.</title>
        <authorList>
            <person name="Kuroda M."/>
            <person name="Sei K."/>
            <person name="Yamashita M."/>
            <person name="Ike M."/>
        </authorList>
    </citation>
    <scope>NUCLEOTIDE SEQUENCE [LARGE SCALE GENOMIC DNA]</scope>
    <source>
        <strain evidence="2 3">SF-1</strain>
    </source>
</reference>
<comment type="caution">
    <text evidence="2">The sequence shown here is derived from an EMBL/GenBank/DDBJ whole genome shotgun (WGS) entry which is preliminary data.</text>
</comment>
<dbReference type="InterPro" id="IPR018672">
    <property type="entry name" value="DUF2140"/>
</dbReference>
<proteinExistence type="predicted"/>
<feature type="transmembrane region" description="Helical" evidence="1">
    <location>
        <begin position="7"/>
        <end position="28"/>
    </location>
</feature>
<dbReference type="Proteomes" id="UP000031014">
    <property type="component" value="Unassembled WGS sequence"/>
</dbReference>
<protein>
    <submittedName>
        <fullName evidence="2">YfaA</fullName>
    </submittedName>
</protein>
<gene>
    <name evidence="2" type="ORF">SAMD00020551_3434</name>
</gene>
<keyword evidence="1" id="KW-0472">Membrane</keyword>
<evidence type="ECO:0000256" key="1">
    <source>
        <dbReference type="SAM" id="Phobius"/>
    </source>
</evidence>
<dbReference type="AlphaFoldDB" id="A0A0A8X5R5"/>
<keyword evidence="1" id="KW-0812">Transmembrane</keyword>
<dbReference type="EMBL" id="BASE01000079">
    <property type="protein sequence ID" value="GAM15278.1"/>
    <property type="molecule type" value="Genomic_DNA"/>
</dbReference>
<name>A0A0A8X5R5_MESS1</name>
<evidence type="ECO:0000313" key="3">
    <source>
        <dbReference type="Proteomes" id="UP000031014"/>
    </source>
</evidence>
<keyword evidence="3" id="KW-1185">Reference proteome</keyword>
<evidence type="ECO:0000313" key="2">
    <source>
        <dbReference type="EMBL" id="GAM15278.1"/>
    </source>
</evidence>
<keyword evidence="1" id="KW-1133">Transmembrane helix</keyword>
<accession>A0A0A8X5R5</accession>
<dbReference type="Pfam" id="PF09911">
    <property type="entry name" value="DUF2140"/>
    <property type="match status" value="1"/>
</dbReference>
<sequence>MIKNKWKIGFFILLGVMAAAILLIWILIASPVEESKLEPGTNGSGTNDVAFNVSTNKRDLNRVINHYLEEEAKNSQMDYQVLLTDEVELYGTLPLFSQELELKLTFEPQALKNGDLILKQRSISVGKLNLPVSTVLKFVRDSYDLPDAVNIQPKEERVYVSMHRLKLKSDIKVRVNEFDLKKDNIKFTLLVPAD</sequence>
<dbReference type="RefSeq" id="WP_041966949.1">
    <property type="nucleotide sequence ID" value="NZ_BASE01000079.1"/>
</dbReference>
<dbReference type="STRING" id="1321606.SAMD00020551_3434"/>